<evidence type="ECO:0000259" key="1">
    <source>
        <dbReference type="Pfam" id="PF13462"/>
    </source>
</evidence>
<reference evidence="2 3" key="1">
    <citation type="submission" date="2022-10" db="EMBL/GenBank/DDBJ databases">
        <authorList>
            <person name="Xie J."/>
            <person name="Shen N."/>
        </authorList>
    </citation>
    <scope>NUCLEOTIDE SEQUENCE [LARGE SCALE GENOMIC DNA]</scope>
    <source>
        <strain evidence="2 3">YIM65594</strain>
    </source>
</reference>
<proteinExistence type="predicted"/>
<protein>
    <submittedName>
        <fullName evidence="2">DsbA family protein</fullName>
    </submittedName>
</protein>
<dbReference type="SUPFAM" id="SSF52833">
    <property type="entry name" value="Thioredoxin-like"/>
    <property type="match status" value="1"/>
</dbReference>
<dbReference type="InterPro" id="IPR036249">
    <property type="entry name" value="Thioredoxin-like_sf"/>
</dbReference>
<evidence type="ECO:0000313" key="2">
    <source>
        <dbReference type="EMBL" id="MEB8344297.1"/>
    </source>
</evidence>
<dbReference type="Proteomes" id="UP001354931">
    <property type="component" value="Unassembled WGS sequence"/>
</dbReference>
<dbReference type="RefSeq" id="WP_326024146.1">
    <property type="nucleotide sequence ID" value="NZ_JAOZYC010000212.1"/>
</dbReference>
<organism evidence="2 3">
    <name type="scientific">Streptomyces endophyticus</name>
    <dbReference type="NCBI Taxonomy" id="714166"/>
    <lineage>
        <taxon>Bacteria</taxon>
        <taxon>Bacillati</taxon>
        <taxon>Actinomycetota</taxon>
        <taxon>Actinomycetes</taxon>
        <taxon>Kitasatosporales</taxon>
        <taxon>Streptomycetaceae</taxon>
        <taxon>Streptomyces</taxon>
    </lineage>
</organism>
<dbReference type="Pfam" id="PF13462">
    <property type="entry name" value="Thioredoxin_4"/>
    <property type="match status" value="1"/>
</dbReference>
<comment type="caution">
    <text evidence="2">The sequence shown here is derived from an EMBL/GenBank/DDBJ whole genome shotgun (WGS) entry which is preliminary data.</text>
</comment>
<gene>
    <name evidence="2" type="ORF">OKJ99_43170</name>
</gene>
<name>A0ABU6FL17_9ACTN</name>
<evidence type="ECO:0000313" key="3">
    <source>
        <dbReference type="Proteomes" id="UP001354931"/>
    </source>
</evidence>
<sequence length="91" mass="9884">MYHSAVFANQPADETTDAYTDDFLLKIADTVDGLRSSAFDGAVRDMKKFRADGIEGTPTVYVDGDKVTPEKAMYDEDAFGKVLRDAGVPGD</sequence>
<dbReference type="Gene3D" id="3.40.30.10">
    <property type="entry name" value="Glutaredoxin"/>
    <property type="match status" value="1"/>
</dbReference>
<feature type="domain" description="Thioredoxin-like fold" evidence="1">
    <location>
        <begin position="4"/>
        <end position="69"/>
    </location>
</feature>
<dbReference type="EMBL" id="JAOZYC010000212">
    <property type="protein sequence ID" value="MEB8344297.1"/>
    <property type="molecule type" value="Genomic_DNA"/>
</dbReference>
<dbReference type="InterPro" id="IPR012336">
    <property type="entry name" value="Thioredoxin-like_fold"/>
</dbReference>
<keyword evidence="3" id="KW-1185">Reference proteome</keyword>
<accession>A0ABU6FL17</accession>